<evidence type="ECO:0000313" key="2">
    <source>
        <dbReference type="EMBL" id="GAA4760664.1"/>
    </source>
</evidence>
<evidence type="ECO:0000259" key="1">
    <source>
        <dbReference type="Pfam" id="PF16409"/>
    </source>
</evidence>
<reference evidence="3" key="1">
    <citation type="journal article" date="2019" name="Int. J. Syst. Evol. Microbiol.">
        <title>The Global Catalogue of Microorganisms (GCM) 10K type strain sequencing project: providing services to taxonomists for standard genome sequencing and annotation.</title>
        <authorList>
            <consortium name="The Broad Institute Genomics Platform"/>
            <consortium name="The Broad Institute Genome Sequencing Center for Infectious Disease"/>
            <person name="Wu L."/>
            <person name="Ma J."/>
        </authorList>
    </citation>
    <scope>NUCLEOTIDE SEQUENCE [LARGE SCALE GENOMIC DNA]</scope>
    <source>
        <strain evidence="3">JCM 18198</strain>
    </source>
</reference>
<dbReference type="PROSITE" id="PS51257">
    <property type="entry name" value="PROKAR_LIPOPROTEIN"/>
    <property type="match status" value="1"/>
</dbReference>
<evidence type="ECO:0000313" key="3">
    <source>
        <dbReference type="Proteomes" id="UP001500141"/>
    </source>
</evidence>
<organism evidence="2 3">
    <name type="scientific">Flavobacterium hankyongi</name>
    <dbReference type="NCBI Taxonomy" id="1176532"/>
    <lineage>
        <taxon>Bacteria</taxon>
        <taxon>Pseudomonadati</taxon>
        <taxon>Bacteroidota</taxon>
        <taxon>Flavobacteriia</taxon>
        <taxon>Flavobacteriales</taxon>
        <taxon>Flavobacteriaceae</taxon>
        <taxon>Flavobacterium</taxon>
    </lineage>
</organism>
<dbReference type="Pfam" id="PF16409">
    <property type="entry name" value="DUF5017"/>
    <property type="match status" value="1"/>
</dbReference>
<comment type="caution">
    <text evidence="2">The sequence shown here is derived from an EMBL/GenBank/DDBJ whole genome shotgun (WGS) entry which is preliminary data.</text>
</comment>
<name>A0ABP8ZNC8_9FLAO</name>
<feature type="domain" description="DUF5017" evidence="1">
    <location>
        <begin position="104"/>
        <end position="189"/>
    </location>
</feature>
<sequence>MKINKTTLFVALVASTLGLSSCSPEDDITTPNLKPLILNEDFSRGGVDNEILITPGWTNYAETGTAKWKAQEYSGNLYAEFSSFQSNEPVNVAWLISPAIDLDKQEGEKLSFESSQSYVTSASNSLEALISTDFDGTNVTTATWTTLQATLPTTSSTYFQFIKSGIIDLSSYSGKAYIAFKVKGSGTNTSLDGSYQIDNVKVYN</sequence>
<dbReference type="RefSeq" id="WP_264544129.1">
    <property type="nucleotide sequence ID" value="NZ_BAABIP010000007.1"/>
</dbReference>
<dbReference type="NCBIfam" id="NF038128">
    <property type="entry name" value="choice_anch_J"/>
    <property type="match status" value="1"/>
</dbReference>
<keyword evidence="3" id="KW-1185">Reference proteome</keyword>
<accession>A0ABP8ZNC8</accession>
<protein>
    <recommendedName>
        <fullName evidence="1">DUF5017 domain-containing protein</fullName>
    </recommendedName>
</protein>
<gene>
    <name evidence="2" type="ORF">GCM10023230_06980</name>
</gene>
<dbReference type="Gene3D" id="2.60.120.200">
    <property type="match status" value="1"/>
</dbReference>
<dbReference type="EMBL" id="BAABIP010000007">
    <property type="protein sequence ID" value="GAA4760664.1"/>
    <property type="molecule type" value="Genomic_DNA"/>
</dbReference>
<proteinExistence type="predicted"/>
<dbReference type="InterPro" id="IPR032185">
    <property type="entry name" value="DUF5017"/>
</dbReference>
<dbReference type="Proteomes" id="UP001500141">
    <property type="component" value="Unassembled WGS sequence"/>
</dbReference>